<dbReference type="OrthoDB" id="1735038at2759"/>
<evidence type="ECO:0000256" key="3">
    <source>
        <dbReference type="ARBA" id="ARBA00022729"/>
    </source>
</evidence>
<dbReference type="GO" id="GO:0070008">
    <property type="term" value="F:serine-type exopeptidase activity"/>
    <property type="evidence" value="ECO:0007669"/>
    <property type="project" value="InterPro"/>
</dbReference>
<feature type="chain" id="PRO_5025603613" description="Serine peptidase" evidence="6">
    <location>
        <begin position="20"/>
        <end position="522"/>
    </location>
</feature>
<dbReference type="InterPro" id="IPR029058">
    <property type="entry name" value="AB_hydrolase_fold"/>
</dbReference>
<evidence type="ECO:0000313" key="7">
    <source>
        <dbReference type="EMBL" id="KAF2162460.1"/>
    </source>
</evidence>
<dbReference type="GO" id="GO:0008239">
    <property type="term" value="F:dipeptidyl-peptidase activity"/>
    <property type="evidence" value="ECO:0007669"/>
    <property type="project" value="TreeGrafter"/>
</dbReference>
<dbReference type="Gene3D" id="3.40.50.1820">
    <property type="entry name" value="alpha/beta hydrolase"/>
    <property type="match status" value="2"/>
</dbReference>
<dbReference type="PANTHER" id="PTHR11010:SF23">
    <property type="entry name" value="SERINE PEPTIDASE"/>
    <property type="match status" value="1"/>
</dbReference>
<evidence type="ECO:0008006" key="9">
    <source>
        <dbReference type="Google" id="ProtNLM"/>
    </source>
</evidence>
<protein>
    <recommendedName>
        <fullName evidence="9">Serine peptidase</fullName>
    </recommendedName>
</protein>
<organism evidence="7 8">
    <name type="scientific">Zasmidium cellare ATCC 36951</name>
    <dbReference type="NCBI Taxonomy" id="1080233"/>
    <lineage>
        <taxon>Eukaryota</taxon>
        <taxon>Fungi</taxon>
        <taxon>Dikarya</taxon>
        <taxon>Ascomycota</taxon>
        <taxon>Pezizomycotina</taxon>
        <taxon>Dothideomycetes</taxon>
        <taxon>Dothideomycetidae</taxon>
        <taxon>Mycosphaerellales</taxon>
        <taxon>Mycosphaerellaceae</taxon>
        <taxon>Zasmidium</taxon>
    </lineage>
</organism>
<dbReference type="Pfam" id="PF05577">
    <property type="entry name" value="Peptidase_S28"/>
    <property type="match status" value="2"/>
</dbReference>
<name>A0A6A6C895_ZASCE</name>
<keyword evidence="2" id="KW-0645">Protease</keyword>
<evidence type="ECO:0000256" key="1">
    <source>
        <dbReference type="ARBA" id="ARBA00011079"/>
    </source>
</evidence>
<evidence type="ECO:0000256" key="4">
    <source>
        <dbReference type="ARBA" id="ARBA00022801"/>
    </source>
</evidence>
<evidence type="ECO:0000256" key="5">
    <source>
        <dbReference type="ARBA" id="ARBA00023180"/>
    </source>
</evidence>
<dbReference type="InterPro" id="IPR008758">
    <property type="entry name" value="Peptidase_S28"/>
</dbReference>
<dbReference type="EMBL" id="ML993613">
    <property type="protein sequence ID" value="KAF2162460.1"/>
    <property type="molecule type" value="Genomic_DNA"/>
</dbReference>
<comment type="similarity">
    <text evidence="1">Belongs to the peptidase S28 family.</text>
</comment>
<dbReference type="RefSeq" id="XP_033663349.1">
    <property type="nucleotide sequence ID" value="XM_033810723.1"/>
</dbReference>
<dbReference type="Proteomes" id="UP000799537">
    <property type="component" value="Unassembled WGS sequence"/>
</dbReference>
<keyword evidence="3 6" id="KW-0732">Signal</keyword>
<reference evidence="7" key="1">
    <citation type="journal article" date="2020" name="Stud. Mycol.">
        <title>101 Dothideomycetes genomes: a test case for predicting lifestyles and emergence of pathogens.</title>
        <authorList>
            <person name="Haridas S."/>
            <person name="Albert R."/>
            <person name="Binder M."/>
            <person name="Bloem J."/>
            <person name="Labutti K."/>
            <person name="Salamov A."/>
            <person name="Andreopoulos B."/>
            <person name="Baker S."/>
            <person name="Barry K."/>
            <person name="Bills G."/>
            <person name="Bluhm B."/>
            <person name="Cannon C."/>
            <person name="Castanera R."/>
            <person name="Culley D."/>
            <person name="Daum C."/>
            <person name="Ezra D."/>
            <person name="Gonzalez J."/>
            <person name="Henrissat B."/>
            <person name="Kuo A."/>
            <person name="Liang C."/>
            <person name="Lipzen A."/>
            <person name="Lutzoni F."/>
            <person name="Magnuson J."/>
            <person name="Mondo S."/>
            <person name="Nolan M."/>
            <person name="Ohm R."/>
            <person name="Pangilinan J."/>
            <person name="Park H.-J."/>
            <person name="Ramirez L."/>
            <person name="Alfaro M."/>
            <person name="Sun H."/>
            <person name="Tritt A."/>
            <person name="Yoshinaga Y."/>
            <person name="Zwiers L.-H."/>
            <person name="Turgeon B."/>
            <person name="Goodwin S."/>
            <person name="Spatafora J."/>
            <person name="Crous P."/>
            <person name="Grigoriev I."/>
        </authorList>
    </citation>
    <scope>NUCLEOTIDE SEQUENCE</scope>
    <source>
        <strain evidence="7">ATCC 36951</strain>
    </source>
</reference>
<evidence type="ECO:0000256" key="6">
    <source>
        <dbReference type="SAM" id="SignalP"/>
    </source>
</evidence>
<sequence>MNWLWTCSVALLALETAQAQHWRGNGFGWGWQLPGRNIKPPVGIKQGFFTQVLDHKNPGLGTFRQRYWYDTQYWKGPGSPVVFLNAGEVDASGYTGYCTNETITGLIAQEIGAATIVFEHRYWGESSPFSELTTANLTYLTLENSIQDMIHFAQNVRLPFAWHTNAADVPWILVGGSYPGALAAYTASVAPGTFWAYLASSAPVQVISDFWQYFAPVQAGMPTNCSADVAKVIDYMDNVMEHGSESQIQDLKNKFGLGELQHNDDFMTTLENGPWLWQANSDLSISGFWDWCDYVENSVNASGSSLPGPEGVGLEKALDGYAAWLRSYIPGSCASYGYFQGDENTDCYDSYDASSPIFTDLSVNNTASRQWTWILCNQPFGFWQDGAPEGRPSPVSRLSTPAYWIRQCGLYFPTGPQGQTYGINKGATQAEVNAYTGGWEITNTTRLVYTNGEFDPWRSGSVSSTFRPGGPLASTPQVPINLIPGGVHCYDLLAASGQANAAIEQVQRAEVAQMMKWVAEWP</sequence>
<keyword evidence="4" id="KW-0378">Hydrolase</keyword>
<keyword evidence="8" id="KW-1185">Reference proteome</keyword>
<proteinExistence type="inferred from homology"/>
<dbReference type="FunFam" id="3.40.50.1820:FF:000165">
    <property type="entry name" value="Serine peptidase, putative"/>
    <property type="match status" value="1"/>
</dbReference>
<keyword evidence="5" id="KW-0325">Glycoprotein</keyword>
<feature type="signal peptide" evidence="6">
    <location>
        <begin position="1"/>
        <end position="19"/>
    </location>
</feature>
<gene>
    <name evidence="7" type="ORF">M409DRAFT_37398</name>
</gene>
<dbReference type="GO" id="GO:0006508">
    <property type="term" value="P:proteolysis"/>
    <property type="evidence" value="ECO:0007669"/>
    <property type="project" value="UniProtKB-KW"/>
</dbReference>
<dbReference type="GeneID" id="54563995"/>
<dbReference type="SUPFAM" id="SSF53474">
    <property type="entry name" value="alpha/beta-Hydrolases"/>
    <property type="match status" value="1"/>
</dbReference>
<dbReference type="PANTHER" id="PTHR11010">
    <property type="entry name" value="PROTEASE S28 PRO-X CARBOXYPEPTIDASE-RELATED"/>
    <property type="match status" value="1"/>
</dbReference>
<accession>A0A6A6C895</accession>
<evidence type="ECO:0000256" key="2">
    <source>
        <dbReference type="ARBA" id="ARBA00022670"/>
    </source>
</evidence>
<evidence type="ECO:0000313" key="8">
    <source>
        <dbReference type="Proteomes" id="UP000799537"/>
    </source>
</evidence>
<dbReference type="AlphaFoldDB" id="A0A6A6C895"/>